<evidence type="ECO:0000313" key="2">
    <source>
        <dbReference type="Proteomes" id="UP000004506"/>
    </source>
</evidence>
<reference evidence="2" key="2">
    <citation type="submission" date="2008-04" db="EMBL/GenBank/DDBJ databases">
        <title>Draft genome sequence of Providencia stuartii(ATCC 25827).</title>
        <authorList>
            <person name="Sudarsanam P."/>
            <person name="Ley R."/>
            <person name="Guruge J."/>
            <person name="Turnbaugh P.J."/>
            <person name="Mahowald M."/>
            <person name="Liep D."/>
            <person name="Gordon J."/>
        </authorList>
    </citation>
    <scope>NUCLEOTIDE SEQUENCE [LARGE SCALE GENOMIC DNA]</scope>
    <source>
        <strain evidence="2">ATCC 25827</strain>
    </source>
</reference>
<reference evidence="1 2" key="3">
    <citation type="submission" date="2008-05" db="EMBL/GenBank/DDBJ databases">
        <authorList>
            <person name="Fulton L."/>
            <person name="Clifton S."/>
            <person name="Fulton B."/>
            <person name="Xu J."/>
            <person name="Minx P."/>
            <person name="Pepin K.H."/>
            <person name="Johnson M."/>
            <person name="Thiruvilangam P."/>
            <person name="Bhonagiri V."/>
            <person name="Nash W.E."/>
            <person name="Mardis E.R."/>
            <person name="Wilson R.K."/>
        </authorList>
    </citation>
    <scope>NUCLEOTIDE SEQUENCE [LARGE SCALE GENOMIC DNA]</scope>
    <source>
        <strain evidence="1 2">ATCC 25827</strain>
    </source>
</reference>
<organism evidence="1 2">
    <name type="scientific">Providencia stuartii ATCC 25827</name>
    <dbReference type="NCBI Taxonomy" id="471874"/>
    <lineage>
        <taxon>Bacteria</taxon>
        <taxon>Pseudomonadati</taxon>
        <taxon>Pseudomonadota</taxon>
        <taxon>Gammaproteobacteria</taxon>
        <taxon>Enterobacterales</taxon>
        <taxon>Morganellaceae</taxon>
        <taxon>Providencia</taxon>
    </lineage>
</organism>
<comment type="caution">
    <text evidence="1">The sequence shown here is derived from an EMBL/GenBank/DDBJ whole genome shotgun (WGS) entry which is preliminary data.</text>
</comment>
<protein>
    <submittedName>
        <fullName evidence="1">Uncharacterized protein</fullName>
    </submittedName>
</protein>
<dbReference type="AlphaFoldDB" id="A0AA86YM38"/>
<proteinExistence type="predicted"/>
<dbReference type="Proteomes" id="UP000004506">
    <property type="component" value="Unassembled WGS sequence"/>
</dbReference>
<dbReference type="RefSeq" id="WP_004922546.1">
    <property type="nucleotide sequence ID" value="NZ_DS607663.1"/>
</dbReference>
<reference evidence="2" key="1">
    <citation type="submission" date="2008-04" db="EMBL/GenBank/DDBJ databases">
        <title>Draft genome sequence of Providencia stuartii (ATCC 25827).</title>
        <authorList>
            <person name="Sudarsanam P."/>
            <person name="Ley R."/>
            <person name="Guruge J."/>
            <person name="Turnbaugh P.J."/>
            <person name="Mahowald M."/>
            <person name="Liep D."/>
            <person name="Gordon J."/>
        </authorList>
    </citation>
    <scope>NUCLEOTIDE SEQUENCE [LARGE SCALE GENOMIC DNA]</scope>
    <source>
        <strain evidence="2">ATCC 25827</strain>
    </source>
</reference>
<gene>
    <name evidence="1" type="ORF">PROSTU_03625</name>
</gene>
<evidence type="ECO:0000313" key="1">
    <source>
        <dbReference type="EMBL" id="EDU60418.1"/>
    </source>
</evidence>
<dbReference type="EMBL" id="ABJD02000101">
    <property type="protein sequence ID" value="EDU60418.1"/>
    <property type="molecule type" value="Genomic_DNA"/>
</dbReference>
<accession>A0AA86YM38</accession>
<sequence length="404" mass="46177">MNDNRNKKTFGLLYTLKIQFQNMPSFSSGFIYANKKNQIEILITVDAISEDGEPYFNNEREVQDATYLCSFFDGKPLNQNWQISNEKGPFCKAVKYDTTLSRREPPTLRTITRSTFQISKFISSDIVNPALEIAVGINIPGIGNFDTSMNGTPTLNSGSVFKSPSRISVSRISPIDYTDNRNVMVIDKGWKYIMTDALFRNGSNRHSSSYRNYAAIIRYKKISIITANKYNIIEKRVSPTLPYSAPYKDWFYGTTMPHAMNYATDDQALGAYLTSWFIETRDRVGYFHAINEGWTELTHKKKPPLYFTSMRNGEFNKKNTFSVWPQFSNDMPKLARFSNNNQNSITLVCHQINLVDHIPLYLGAECRAQSNTSLASHVEIVDEFGNEGIMTIEYRHNIDGEITV</sequence>
<dbReference type="GeneID" id="93518310"/>
<name>A0AA86YM38_PROST</name>